<evidence type="ECO:0000313" key="3">
    <source>
        <dbReference type="Proteomes" id="UP000008827"/>
    </source>
</evidence>
<reference evidence="1" key="3">
    <citation type="submission" date="2018-07" db="EMBL/GenBank/DDBJ databases">
        <title>WGS assembly of Glycine max.</title>
        <authorList>
            <person name="Schmutz J."/>
            <person name="Cannon S."/>
            <person name="Schlueter J."/>
            <person name="Ma J."/>
            <person name="Mitros T."/>
            <person name="Nelson W."/>
            <person name="Hyten D."/>
            <person name="Song Q."/>
            <person name="Thelen J."/>
            <person name="Cheng J."/>
            <person name="Xu D."/>
            <person name="Hellsten U."/>
            <person name="May G."/>
            <person name="Yu Y."/>
            <person name="Sakurai T."/>
            <person name="Umezawa T."/>
            <person name="Bhattacharyya M."/>
            <person name="Sandhu D."/>
            <person name="Valliyodan B."/>
            <person name="Lindquist E."/>
            <person name="Peto M."/>
            <person name="Grant D."/>
            <person name="Shu S."/>
            <person name="Goodstein D."/>
            <person name="Barry K."/>
            <person name="Futrell-Griggs M."/>
            <person name="Abernathy B."/>
            <person name="Du J."/>
            <person name="Tian Z."/>
            <person name="Zhu L."/>
            <person name="Gill N."/>
            <person name="Joshi T."/>
            <person name="Libault M."/>
            <person name="Sethuraman A."/>
            <person name="Zhang X."/>
            <person name="Shinozaki K."/>
            <person name="Nguyen H."/>
            <person name="Wing R."/>
            <person name="Cregan P."/>
            <person name="Specht J."/>
            <person name="Grimwood J."/>
            <person name="Rokhsar D."/>
            <person name="Stacey G."/>
            <person name="Shoemaker R."/>
            <person name="Jackson S."/>
        </authorList>
    </citation>
    <scope>NUCLEOTIDE SEQUENCE</scope>
    <source>
        <tissue evidence="1">Callus</tissue>
    </source>
</reference>
<accession>A0A0R0KL07</accession>
<reference evidence="2" key="2">
    <citation type="submission" date="2018-02" db="UniProtKB">
        <authorList>
            <consortium name="EnsemblPlants"/>
        </authorList>
    </citation>
    <scope>IDENTIFICATION</scope>
    <source>
        <strain evidence="2">Williams 82</strain>
    </source>
</reference>
<gene>
    <name evidence="1" type="ORF">GLYMA_03G187800</name>
</gene>
<dbReference type="PaxDb" id="3847-GLYMA03G34490.1"/>
<dbReference type="InParanoid" id="A0A0R0KL07"/>
<evidence type="ECO:0000313" key="2">
    <source>
        <dbReference type="EnsemblPlants" id="KRH67789"/>
    </source>
</evidence>
<evidence type="ECO:0000313" key="1">
    <source>
        <dbReference type="EMBL" id="KRH67789.1"/>
    </source>
</evidence>
<name>A0A0R0KL07_SOYBN</name>
<dbReference type="AlphaFoldDB" id="A0A0R0KL07"/>
<organism evidence="1">
    <name type="scientific">Glycine max</name>
    <name type="common">Soybean</name>
    <name type="synonym">Glycine hispida</name>
    <dbReference type="NCBI Taxonomy" id="3847"/>
    <lineage>
        <taxon>Eukaryota</taxon>
        <taxon>Viridiplantae</taxon>
        <taxon>Streptophyta</taxon>
        <taxon>Embryophyta</taxon>
        <taxon>Tracheophyta</taxon>
        <taxon>Spermatophyta</taxon>
        <taxon>Magnoliopsida</taxon>
        <taxon>eudicotyledons</taxon>
        <taxon>Gunneridae</taxon>
        <taxon>Pentapetalae</taxon>
        <taxon>rosids</taxon>
        <taxon>fabids</taxon>
        <taxon>Fabales</taxon>
        <taxon>Fabaceae</taxon>
        <taxon>Papilionoideae</taxon>
        <taxon>50 kb inversion clade</taxon>
        <taxon>NPAAA clade</taxon>
        <taxon>indigoferoid/millettioid clade</taxon>
        <taxon>Phaseoleae</taxon>
        <taxon>Glycine</taxon>
        <taxon>Glycine subgen. Soja</taxon>
    </lineage>
</organism>
<sequence>MGSFRFLADLAVHGCRHEAGTGIRDHFDGSASESFGGDVYIVYTCAKRLLDSCNGFSERAELKEDAKNGECEKLKNESTEVVARTRKRCRQSELKAKVECCDQTVVSESEQVVENGESGINGAALGAPRNKMELKMSKKIVINRKPMTAKELLDTGFLDGVSVVYMGGIMLRTEQRTKLAMPNYTNGYLHNSFFFLFH</sequence>
<dbReference type="STRING" id="3847.A0A0R0KL07"/>
<reference evidence="1 2" key="1">
    <citation type="journal article" date="2010" name="Nature">
        <title>Genome sequence of the palaeopolyploid soybean.</title>
        <authorList>
            <person name="Schmutz J."/>
            <person name="Cannon S.B."/>
            <person name="Schlueter J."/>
            <person name="Ma J."/>
            <person name="Mitros T."/>
            <person name="Nelson W."/>
            <person name="Hyten D.L."/>
            <person name="Song Q."/>
            <person name="Thelen J.J."/>
            <person name="Cheng J."/>
            <person name="Xu D."/>
            <person name="Hellsten U."/>
            <person name="May G.D."/>
            <person name="Yu Y."/>
            <person name="Sakurai T."/>
            <person name="Umezawa T."/>
            <person name="Bhattacharyya M.K."/>
            <person name="Sandhu D."/>
            <person name="Valliyodan B."/>
            <person name="Lindquist E."/>
            <person name="Peto M."/>
            <person name="Grant D."/>
            <person name="Shu S."/>
            <person name="Goodstein D."/>
            <person name="Barry K."/>
            <person name="Futrell-Griggs M."/>
            <person name="Abernathy B."/>
            <person name="Du J."/>
            <person name="Tian Z."/>
            <person name="Zhu L."/>
            <person name="Gill N."/>
            <person name="Joshi T."/>
            <person name="Libault M."/>
            <person name="Sethuraman A."/>
            <person name="Zhang X.-C."/>
            <person name="Shinozaki K."/>
            <person name="Nguyen H.T."/>
            <person name="Wing R.A."/>
            <person name="Cregan P."/>
            <person name="Specht J."/>
            <person name="Grimwood J."/>
            <person name="Rokhsar D."/>
            <person name="Stacey G."/>
            <person name="Shoemaker R.C."/>
            <person name="Jackson S.A."/>
        </authorList>
    </citation>
    <scope>NUCLEOTIDE SEQUENCE [LARGE SCALE GENOMIC DNA]</scope>
    <source>
        <strain evidence="2">cv. Williams 82</strain>
        <tissue evidence="1">Callus</tissue>
    </source>
</reference>
<keyword evidence="3" id="KW-1185">Reference proteome</keyword>
<dbReference type="EMBL" id="CM000836">
    <property type="protein sequence ID" value="KRH67789.1"/>
    <property type="molecule type" value="Genomic_DNA"/>
</dbReference>
<dbReference type="EnsemblPlants" id="KRH67789">
    <property type="protein sequence ID" value="KRH67789"/>
    <property type="gene ID" value="GLYMA_03G187800"/>
</dbReference>
<dbReference type="Gramene" id="KRH67789">
    <property type="protein sequence ID" value="KRH67789"/>
    <property type="gene ID" value="GLYMA_03G187800"/>
</dbReference>
<dbReference type="Proteomes" id="UP000008827">
    <property type="component" value="Chromosome 3"/>
</dbReference>
<proteinExistence type="predicted"/>
<protein>
    <submittedName>
        <fullName evidence="1 2">Uncharacterized protein</fullName>
    </submittedName>
</protein>